<dbReference type="AlphaFoldDB" id="A0A158AAS7"/>
<dbReference type="Proteomes" id="UP000054978">
    <property type="component" value="Unassembled WGS sequence"/>
</dbReference>
<evidence type="ECO:0000313" key="4">
    <source>
        <dbReference type="EMBL" id="SAK54918.1"/>
    </source>
</evidence>
<feature type="domain" description="PKMT C-terminal winged helix" evidence="3">
    <location>
        <begin position="426"/>
        <end position="518"/>
    </location>
</feature>
<dbReference type="STRING" id="1777144.AWB83_01576"/>
<dbReference type="InterPro" id="IPR029063">
    <property type="entry name" value="SAM-dependent_MTases_sf"/>
</dbReference>
<dbReference type="Pfam" id="PF10119">
    <property type="entry name" value="MethyTransf_Reg"/>
    <property type="match status" value="1"/>
</dbReference>
<feature type="domain" description="Methyltransferase" evidence="2">
    <location>
        <begin position="49"/>
        <end position="145"/>
    </location>
</feature>
<keyword evidence="5" id="KW-1185">Reference proteome</keyword>
<dbReference type="SUPFAM" id="SSF53335">
    <property type="entry name" value="S-adenosyl-L-methionine-dependent methyltransferases"/>
    <property type="match status" value="1"/>
</dbReference>
<proteinExistence type="predicted"/>
<accession>A0A158AAS7</accession>
<dbReference type="PANTHER" id="PTHR43667:SF2">
    <property type="entry name" value="FATTY ACID C-METHYL TRANSFERASE"/>
    <property type="match status" value="1"/>
</dbReference>
<sequence length="521" mass="57227">MKKSTRQIRESYDDFPYHSFAYSNSAPENLAAVAHLFGLDTPDMRNARVLELGCASGGNAIPFAVRNPKAHVVGIDLSEVQIEEGRRRIAALKLKNIELRALDLTSVTKAFGQFDYIVCHGLFSWVPEDVRQAILRICRENLSATGVAYVSYKTYPGWKAHEIVRDAMLLRAGRDGDIRNRLALGRGMIDFLRAHARGGSVLAKAIEQDHATIARADANYVAHDYLASVNTPCYFLDFVGRADAQGMTYVAEADPMAMFVVNYGDEVARPLLAECDGNQVLLEQYLDFVGDRSFRSTLLVHNERKADIRYRMDETRLRKLHIAASLVCADGEARFDQSPQRFGTPAGGVIVLDHAVSKAAALALMHAAPFTMSFGQLRDAARERIGDAGAVSDDVLDSVLTALIEAIVIQGLGRYRLAPVERLRENPFLTDAARSYPAHRSEGQISHTFNVWHEPVVLDAAGQLLLPYIDGKRTRADLLVMLEQAVKQGLALDAKQAVQGGQGGPGDVEAVLGRVLRELCA</sequence>
<organism evidence="4 5">
    <name type="scientific">Caballeronia ptereochthonis</name>
    <dbReference type="NCBI Taxonomy" id="1777144"/>
    <lineage>
        <taxon>Bacteria</taxon>
        <taxon>Pseudomonadati</taxon>
        <taxon>Pseudomonadota</taxon>
        <taxon>Betaproteobacteria</taxon>
        <taxon>Burkholderiales</taxon>
        <taxon>Burkholderiaceae</taxon>
        <taxon>Caballeronia</taxon>
    </lineage>
</organism>
<evidence type="ECO:0000259" key="1">
    <source>
        <dbReference type="Pfam" id="PF10119"/>
    </source>
</evidence>
<dbReference type="EMBL" id="FCOB02000006">
    <property type="protein sequence ID" value="SAK54918.1"/>
    <property type="molecule type" value="Genomic_DNA"/>
</dbReference>
<gene>
    <name evidence="4" type="ORF">AWB83_01576</name>
</gene>
<evidence type="ECO:0000259" key="2">
    <source>
        <dbReference type="Pfam" id="PF13649"/>
    </source>
</evidence>
<dbReference type="GO" id="GO:0016740">
    <property type="term" value="F:transferase activity"/>
    <property type="evidence" value="ECO:0007669"/>
    <property type="project" value="UniProtKB-KW"/>
</dbReference>
<dbReference type="InterPro" id="IPR018773">
    <property type="entry name" value="MeTrfase_reg_dom_prd"/>
</dbReference>
<dbReference type="InterPro" id="IPR048976">
    <property type="entry name" value="WHD_PKMT"/>
</dbReference>
<dbReference type="InterPro" id="IPR050723">
    <property type="entry name" value="CFA/CMAS"/>
</dbReference>
<dbReference type="InterPro" id="IPR041698">
    <property type="entry name" value="Methyltransf_25"/>
</dbReference>
<dbReference type="CDD" id="cd02440">
    <property type="entry name" value="AdoMet_MTases"/>
    <property type="match status" value="1"/>
</dbReference>
<dbReference type="Gene3D" id="3.40.50.150">
    <property type="entry name" value="Vaccinia Virus protein VP39"/>
    <property type="match status" value="1"/>
</dbReference>
<name>A0A158AAS7_9BURK</name>
<dbReference type="PANTHER" id="PTHR43667">
    <property type="entry name" value="CYCLOPROPANE-FATTY-ACYL-PHOSPHOLIPID SYNTHASE"/>
    <property type="match status" value="1"/>
</dbReference>
<comment type="caution">
    <text evidence="4">The sequence shown here is derived from an EMBL/GenBank/DDBJ whole genome shotgun (WGS) entry which is preliminary data.</text>
</comment>
<feature type="domain" description="Methyltransferase regulatory" evidence="1">
    <location>
        <begin position="218"/>
        <end position="301"/>
    </location>
</feature>
<protein>
    <submittedName>
        <fullName evidence="4">Mg-protoporphyrin IX methyl transferase</fullName>
    </submittedName>
</protein>
<keyword evidence="4" id="KW-0808">Transferase</keyword>
<reference evidence="4" key="1">
    <citation type="submission" date="2016-01" db="EMBL/GenBank/DDBJ databases">
        <authorList>
            <person name="Peeters C."/>
        </authorList>
    </citation>
    <scope>NUCLEOTIDE SEQUENCE [LARGE SCALE GENOMIC DNA]</scope>
    <source>
        <strain evidence="4">LMG 29326</strain>
    </source>
</reference>
<evidence type="ECO:0000313" key="5">
    <source>
        <dbReference type="Proteomes" id="UP000054978"/>
    </source>
</evidence>
<dbReference type="Pfam" id="PF13649">
    <property type="entry name" value="Methyltransf_25"/>
    <property type="match status" value="1"/>
</dbReference>
<dbReference type="Pfam" id="PF21782">
    <property type="entry name" value="WHD_PKMT"/>
    <property type="match status" value="1"/>
</dbReference>
<evidence type="ECO:0000259" key="3">
    <source>
        <dbReference type="Pfam" id="PF21782"/>
    </source>
</evidence>